<organism evidence="5 6">
    <name type="scientific">Clonostachys solani</name>
    <dbReference type="NCBI Taxonomy" id="160281"/>
    <lineage>
        <taxon>Eukaryota</taxon>
        <taxon>Fungi</taxon>
        <taxon>Dikarya</taxon>
        <taxon>Ascomycota</taxon>
        <taxon>Pezizomycotina</taxon>
        <taxon>Sordariomycetes</taxon>
        <taxon>Hypocreomycetidae</taxon>
        <taxon>Hypocreales</taxon>
        <taxon>Bionectriaceae</taxon>
        <taxon>Clonostachys</taxon>
    </lineage>
</organism>
<feature type="domain" description="NACHT" evidence="4">
    <location>
        <begin position="201"/>
        <end position="349"/>
    </location>
</feature>
<name>A0A9N9ZEI3_9HYPO</name>
<dbReference type="SMART" id="SM00320">
    <property type="entry name" value="WD40"/>
    <property type="match status" value="4"/>
</dbReference>
<feature type="repeat" description="WD" evidence="3">
    <location>
        <begin position="661"/>
        <end position="702"/>
    </location>
</feature>
<dbReference type="CDD" id="cd00200">
    <property type="entry name" value="WD40"/>
    <property type="match status" value="1"/>
</dbReference>
<evidence type="ECO:0000313" key="6">
    <source>
        <dbReference type="Proteomes" id="UP000775872"/>
    </source>
</evidence>
<keyword evidence="1 3" id="KW-0853">WD repeat</keyword>
<dbReference type="InterPro" id="IPR001680">
    <property type="entry name" value="WD40_rpt"/>
</dbReference>
<protein>
    <recommendedName>
        <fullName evidence="4">NACHT domain-containing protein</fullName>
    </recommendedName>
</protein>
<dbReference type="InterPro" id="IPR015943">
    <property type="entry name" value="WD40/YVTN_repeat-like_dom_sf"/>
</dbReference>
<comment type="caution">
    <text evidence="5">The sequence shown here is derived from an EMBL/GenBank/DDBJ whole genome shotgun (WGS) entry which is preliminary data.</text>
</comment>
<evidence type="ECO:0000256" key="1">
    <source>
        <dbReference type="ARBA" id="ARBA00022574"/>
    </source>
</evidence>
<keyword evidence="6" id="KW-1185">Reference proteome</keyword>
<gene>
    <name evidence="5" type="ORF">CSOL1703_00005790</name>
</gene>
<dbReference type="InterPro" id="IPR056884">
    <property type="entry name" value="NPHP3-like_N"/>
</dbReference>
<dbReference type="AlphaFoldDB" id="A0A9N9ZEI3"/>
<evidence type="ECO:0000256" key="3">
    <source>
        <dbReference type="PROSITE-ProRule" id="PRU00221"/>
    </source>
</evidence>
<dbReference type="PROSITE" id="PS50294">
    <property type="entry name" value="WD_REPEATS_REGION"/>
    <property type="match status" value="3"/>
</dbReference>
<evidence type="ECO:0000259" key="4">
    <source>
        <dbReference type="PROSITE" id="PS50837"/>
    </source>
</evidence>
<sequence>MEGLGIAANAIAVVNMAAKIVAQCYKYGQEVRKAKSDIDTVQTEIIILKGIAESVQRLLRGCNGDRLATSHQLQTAIAEALGQLKKVDEKMGLEKGQKIMTRFGLRALKWPFKKSEIDGILGNLRNCGQNINSALQVDQAAEILEVGAGVRHLELLSQLPVAEGACFGSHTEDHELTCLPDTRVDLLQQIQDWVKDPDGARVFWLNGMAGTGKSTISRTVAQRLDDDKMLGASFFFKTGEAERSTLSKFFSTIAADMVIKVPEFSTAVKEALDKDAGFLKRAPGQQLKNLVIEPLMESQKHRPDHPIVLIVDALDECGRDQDIDLLINLFTDFSVMKVPQLKIFITSRPEIPNRRAFGKATAGSYHPVILHELPEPVIEHDISVFLDYRLDQIRTEWNCIVTSDYRRLPSDWPRQDRRRQLVEMAVPLFIFATTMCRFIADVKFGNPDDQIQDVLAYGKTETKSHLDSTYLPILNKLVVGMDADDRSKVIQKFTSIVGSIIMLETPLSTESLSRLLQVPRNHIDDHLMMLHSVLSIPTSPDSPVRMLHLSLRDFLTDTKNKEATAFWIDEKGTHADIASRALTLLDRELKQNMCNLSSWVTERSSIKIETVNASLSPELQYSCSYWVRHIQHAGDMLVDGGLTKHYFRIWDVDTGQCIWMLEGHEGRVIMVVFSDDSTRALAVSSSGPIRVWSVSTGECIITIKDYAEGVIYGFGSSTPTLFVSGWFAKPFEIWKAEIGEFNRLSVDATVKIFQTNSGECVQELKHTRTITSIVFSHDSVLLAASNDNDIWIWNVETGECVQVLTGHGSKIHHMAFSRDSALLASASHDETVRIWLIDASNDHHISKQTESRAKLTIWDAMTGECKRVFTSTVTALSKDWSLILVGPSKDSPASPQILRVDTGAPVQTLHIDDPVVVYAEFSPDSSMVVIITRQNDTPHGYTTGIWLVETGQCMRVLETGPSHMPALFSPNGRLVATSDESYVHLWNTSDWRCKQSWTHGTLPLELEMTFSPDSTLFASHLKDMLQVWHCDTGKCLLESNYLGYSRACAFSSDSKFVAISLFLVTRADDQIRLWCIETSQHLYTCSFESGSTFDRGRGLALVPGYGDLVRFTPDGSGLETGYGVIALSNFPPTQLNNAPVSSSFSGYGISPDGVWITWNGHRLLRLPIQYRPWRSAVHLTTMVLGSLSGQVTILRFTSPPPETAS</sequence>
<dbReference type="Gene3D" id="2.130.10.10">
    <property type="entry name" value="YVTN repeat-like/Quinoprotein amine dehydrogenase"/>
    <property type="match status" value="3"/>
</dbReference>
<feature type="repeat" description="WD" evidence="3">
    <location>
        <begin position="763"/>
        <end position="803"/>
    </location>
</feature>
<reference evidence="5" key="1">
    <citation type="submission" date="2021-10" db="EMBL/GenBank/DDBJ databases">
        <authorList>
            <person name="Piombo E."/>
        </authorList>
    </citation>
    <scope>NUCLEOTIDE SEQUENCE</scope>
</reference>
<dbReference type="Pfam" id="PF24883">
    <property type="entry name" value="NPHP3_N"/>
    <property type="match status" value="1"/>
</dbReference>
<dbReference type="OrthoDB" id="538223at2759"/>
<proteinExistence type="predicted"/>
<dbReference type="SUPFAM" id="SSF50969">
    <property type="entry name" value="YVTN repeat-like/Quinoprotein amine dehydrogenase"/>
    <property type="match status" value="1"/>
</dbReference>
<dbReference type="PROSITE" id="PS50082">
    <property type="entry name" value="WD_REPEATS_2"/>
    <property type="match status" value="3"/>
</dbReference>
<dbReference type="InterPro" id="IPR011044">
    <property type="entry name" value="Quino_amine_DH_bsu"/>
</dbReference>
<dbReference type="InterPro" id="IPR007111">
    <property type="entry name" value="NACHT_NTPase"/>
</dbReference>
<dbReference type="Gene3D" id="3.40.50.300">
    <property type="entry name" value="P-loop containing nucleotide triphosphate hydrolases"/>
    <property type="match status" value="1"/>
</dbReference>
<dbReference type="InterPro" id="IPR019775">
    <property type="entry name" value="WD40_repeat_CS"/>
</dbReference>
<dbReference type="PANTHER" id="PTHR19848">
    <property type="entry name" value="WD40 REPEAT PROTEIN"/>
    <property type="match status" value="1"/>
</dbReference>
<evidence type="ECO:0000313" key="5">
    <source>
        <dbReference type="EMBL" id="CAH0053908.1"/>
    </source>
</evidence>
<dbReference type="SUPFAM" id="SSF52540">
    <property type="entry name" value="P-loop containing nucleoside triphosphate hydrolases"/>
    <property type="match status" value="1"/>
</dbReference>
<keyword evidence="2" id="KW-0677">Repeat</keyword>
<dbReference type="PANTHER" id="PTHR19848:SF8">
    <property type="entry name" value="F-BOX AND WD REPEAT DOMAIN CONTAINING 7"/>
    <property type="match status" value="1"/>
</dbReference>
<accession>A0A9N9ZEI3</accession>
<dbReference type="EMBL" id="CABFOC020000045">
    <property type="protein sequence ID" value="CAH0053908.1"/>
    <property type="molecule type" value="Genomic_DNA"/>
</dbReference>
<dbReference type="PROSITE" id="PS00678">
    <property type="entry name" value="WD_REPEATS_1"/>
    <property type="match status" value="1"/>
</dbReference>
<dbReference type="PROSITE" id="PS50837">
    <property type="entry name" value="NACHT"/>
    <property type="match status" value="1"/>
</dbReference>
<dbReference type="SUPFAM" id="SSF82171">
    <property type="entry name" value="DPP6 N-terminal domain-like"/>
    <property type="match status" value="1"/>
</dbReference>
<feature type="repeat" description="WD" evidence="3">
    <location>
        <begin position="804"/>
        <end position="835"/>
    </location>
</feature>
<dbReference type="Pfam" id="PF00400">
    <property type="entry name" value="WD40"/>
    <property type="match status" value="2"/>
</dbReference>
<evidence type="ECO:0000256" key="2">
    <source>
        <dbReference type="ARBA" id="ARBA00022737"/>
    </source>
</evidence>
<dbReference type="Proteomes" id="UP000775872">
    <property type="component" value="Unassembled WGS sequence"/>
</dbReference>
<dbReference type="InterPro" id="IPR027417">
    <property type="entry name" value="P-loop_NTPase"/>
</dbReference>